<dbReference type="Proteomes" id="UP000029120">
    <property type="component" value="Chromosome 6"/>
</dbReference>
<dbReference type="AlphaFoldDB" id="A0A087GR32"/>
<dbReference type="EMBL" id="CM002874">
    <property type="protein sequence ID" value="KFK32334.1"/>
    <property type="molecule type" value="Genomic_DNA"/>
</dbReference>
<evidence type="ECO:0000313" key="3">
    <source>
        <dbReference type="Proteomes" id="UP000029120"/>
    </source>
</evidence>
<dbReference type="Gramene" id="KFK32334">
    <property type="protein sequence ID" value="KFK32334"/>
    <property type="gene ID" value="AALP_AA6G228300"/>
</dbReference>
<reference evidence="3" key="1">
    <citation type="journal article" date="2015" name="Nat. Plants">
        <title>Genome expansion of Arabis alpina linked with retrotransposition and reduced symmetric DNA methylation.</title>
        <authorList>
            <person name="Willing E.M."/>
            <person name="Rawat V."/>
            <person name="Mandakova T."/>
            <person name="Maumus F."/>
            <person name="James G.V."/>
            <person name="Nordstroem K.J."/>
            <person name="Becker C."/>
            <person name="Warthmann N."/>
            <person name="Chica C."/>
            <person name="Szarzynska B."/>
            <person name="Zytnicki M."/>
            <person name="Albani M.C."/>
            <person name="Kiefer C."/>
            <person name="Bergonzi S."/>
            <person name="Castaings L."/>
            <person name="Mateos J.L."/>
            <person name="Berns M.C."/>
            <person name="Bujdoso N."/>
            <person name="Piofczyk T."/>
            <person name="de Lorenzo L."/>
            <person name="Barrero-Sicilia C."/>
            <person name="Mateos I."/>
            <person name="Piednoel M."/>
            <person name="Hagmann J."/>
            <person name="Chen-Min-Tao R."/>
            <person name="Iglesias-Fernandez R."/>
            <person name="Schuster S.C."/>
            <person name="Alonso-Blanco C."/>
            <person name="Roudier F."/>
            <person name="Carbonero P."/>
            <person name="Paz-Ares J."/>
            <person name="Davis S.J."/>
            <person name="Pecinka A."/>
            <person name="Quesneville H."/>
            <person name="Colot V."/>
            <person name="Lysak M.A."/>
            <person name="Weigel D."/>
            <person name="Coupland G."/>
            <person name="Schneeberger K."/>
        </authorList>
    </citation>
    <scope>NUCLEOTIDE SEQUENCE [LARGE SCALE GENOMIC DNA]</scope>
    <source>
        <strain evidence="3">cv. Pajares</strain>
    </source>
</reference>
<name>A0A087GR32_ARAAL</name>
<proteinExistence type="predicted"/>
<feature type="region of interest" description="Disordered" evidence="1">
    <location>
        <begin position="45"/>
        <end position="176"/>
    </location>
</feature>
<evidence type="ECO:0000313" key="2">
    <source>
        <dbReference type="EMBL" id="KFK32334.1"/>
    </source>
</evidence>
<organism evidence="2 3">
    <name type="scientific">Arabis alpina</name>
    <name type="common">Alpine rock-cress</name>
    <dbReference type="NCBI Taxonomy" id="50452"/>
    <lineage>
        <taxon>Eukaryota</taxon>
        <taxon>Viridiplantae</taxon>
        <taxon>Streptophyta</taxon>
        <taxon>Embryophyta</taxon>
        <taxon>Tracheophyta</taxon>
        <taxon>Spermatophyta</taxon>
        <taxon>Magnoliopsida</taxon>
        <taxon>eudicotyledons</taxon>
        <taxon>Gunneridae</taxon>
        <taxon>Pentapetalae</taxon>
        <taxon>rosids</taxon>
        <taxon>malvids</taxon>
        <taxon>Brassicales</taxon>
        <taxon>Brassicaceae</taxon>
        <taxon>Arabideae</taxon>
        <taxon>Arabis</taxon>
    </lineage>
</organism>
<feature type="region of interest" description="Disordered" evidence="1">
    <location>
        <begin position="402"/>
        <end position="424"/>
    </location>
</feature>
<gene>
    <name evidence="2" type="ordered locus">AALP_Aa6g228300</name>
</gene>
<sequence>MSSDSVSSHNAQLALNRSRVRSDLLVTQSSDPNILMVATTLTSMPMAGPSIRRSGLDRQPGFELASPRPGLGEGIILGPNDDFDSISDPTSIGKLTPAGGWEGIPIRSSEGEREQEKKRKKEEEKKQEAEKREEEKTEVGRKKRSEGSDRKKRSAEVALGADSPPEQRIQVGDSDLPEDVVTLSLMHEVERPMGDGSSDPSSFPYDFLFEFKGNGKHIYEFSDEWGPVSRKAKLEERHKSVVASLKVADDSICNFQVEMDKLNFQVEQTKANLEEAEEGKKSDVARVDSRLEEMRSVADVEVARTVLVSKAKLKAAYEGCLKLMELCFKALVEKSRLSSLASQVYGELRRLKKMEEEGLEVDAAKKRKFEGELATYQGAADALVIPSFPGEDGLVTKHEGDACEDESSEGTDSNVEEESGWKTYGNKVPSAAQVEIAIAATNVDQVGEEGIDLTTRQPLAPLFDYPELGR</sequence>
<feature type="compositionally biased region" description="Acidic residues" evidence="1">
    <location>
        <begin position="402"/>
        <end position="418"/>
    </location>
</feature>
<evidence type="ECO:0000256" key="1">
    <source>
        <dbReference type="SAM" id="MobiDB-lite"/>
    </source>
</evidence>
<keyword evidence="3" id="KW-1185">Reference proteome</keyword>
<accession>A0A087GR32</accession>
<protein>
    <submittedName>
        <fullName evidence="2">Uncharacterized protein</fullName>
    </submittedName>
</protein>
<feature type="compositionally biased region" description="Basic and acidic residues" evidence="1">
    <location>
        <begin position="109"/>
        <end position="149"/>
    </location>
</feature>